<dbReference type="Gene3D" id="3.30.420.40">
    <property type="match status" value="2"/>
</dbReference>
<gene>
    <name evidence="3" type="ORF">LCGC14_1911920</name>
</gene>
<dbReference type="InterPro" id="IPR003494">
    <property type="entry name" value="SHS2_FtsA"/>
</dbReference>
<keyword evidence="1" id="KW-1133">Transmembrane helix</keyword>
<dbReference type="PANTHER" id="PTHR32432">
    <property type="entry name" value="CELL DIVISION PROTEIN FTSA-RELATED"/>
    <property type="match status" value="1"/>
</dbReference>
<dbReference type="InterPro" id="IPR005883">
    <property type="entry name" value="PilM"/>
</dbReference>
<keyword evidence="1" id="KW-0812">Transmembrane</keyword>
<reference evidence="3" key="1">
    <citation type="journal article" date="2015" name="Nature">
        <title>Complex archaea that bridge the gap between prokaryotes and eukaryotes.</title>
        <authorList>
            <person name="Spang A."/>
            <person name="Saw J.H."/>
            <person name="Jorgensen S.L."/>
            <person name="Zaremba-Niedzwiedzka K."/>
            <person name="Martijn J."/>
            <person name="Lind A.E."/>
            <person name="van Eijk R."/>
            <person name="Schleper C."/>
            <person name="Guy L."/>
            <person name="Ettema T.J."/>
        </authorList>
    </citation>
    <scope>NUCLEOTIDE SEQUENCE</scope>
</reference>
<feature type="domain" description="SHS2" evidence="2">
    <location>
        <begin position="1"/>
        <end position="171"/>
    </location>
</feature>
<dbReference type="Pfam" id="PF11104">
    <property type="entry name" value="PilM_2"/>
    <property type="match status" value="1"/>
</dbReference>
<organism evidence="3">
    <name type="scientific">marine sediment metagenome</name>
    <dbReference type="NCBI Taxonomy" id="412755"/>
    <lineage>
        <taxon>unclassified sequences</taxon>
        <taxon>metagenomes</taxon>
        <taxon>ecological metagenomes</taxon>
    </lineage>
</organism>
<dbReference type="EMBL" id="LAZR01020211">
    <property type="protein sequence ID" value="KKL89714.1"/>
    <property type="molecule type" value="Genomic_DNA"/>
</dbReference>
<evidence type="ECO:0000259" key="2">
    <source>
        <dbReference type="SMART" id="SM00842"/>
    </source>
</evidence>
<dbReference type="SUPFAM" id="SSF53067">
    <property type="entry name" value="Actin-like ATPase domain"/>
    <property type="match status" value="1"/>
</dbReference>
<evidence type="ECO:0000313" key="3">
    <source>
        <dbReference type="EMBL" id="KKL89714.1"/>
    </source>
</evidence>
<dbReference type="InterPro" id="IPR043129">
    <property type="entry name" value="ATPase_NBD"/>
</dbReference>
<proteinExistence type="predicted"/>
<accession>A0A0F9FT85</accession>
<feature type="non-terminal residue" evidence="3">
    <location>
        <position position="551"/>
    </location>
</feature>
<evidence type="ECO:0000256" key="1">
    <source>
        <dbReference type="SAM" id="Phobius"/>
    </source>
</evidence>
<dbReference type="Gene3D" id="3.30.1490.300">
    <property type="match status" value="1"/>
</dbReference>
<feature type="transmembrane region" description="Helical" evidence="1">
    <location>
        <begin position="328"/>
        <end position="350"/>
    </location>
</feature>
<comment type="caution">
    <text evidence="3">The sequence shown here is derived from an EMBL/GenBank/DDBJ whole genome shotgun (WGS) entry which is preliminary data.</text>
</comment>
<dbReference type="InterPro" id="IPR050696">
    <property type="entry name" value="FtsA/MreB"/>
</dbReference>
<keyword evidence="1" id="KW-0472">Membrane</keyword>
<dbReference type="CDD" id="cd24049">
    <property type="entry name" value="ASKHA_NBD_PilM"/>
    <property type="match status" value="1"/>
</dbReference>
<dbReference type="PANTHER" id="PTHR32432:SF3">
    <property type="entry name" value="ETHANOLAMINE UTILIZATION PROTEIN EUTJ"/>
    <property type="match status" value="1"/>
</dbReference>
<dbReference type="AlphaFoldDB" id="A0A0F9FT85"/>
<dbReference type="SMART" id="SM00842">
    <property type="entry name" value="FtsA"/>
    <property type="match status" value="1"/>
</dbReference>
<protein>
    <recommendedName>
        <fullName evidence="2">SHS2 domain-containing protein</fullName>
    </recommendedName>
</protein>
<dbReference type="GO" id="GO:0051301">
    <property type="term" value="P:cell division"/>
    <property type="evidence" value="ECO:0007669"/>
    <property type="project" value="InterPro"/>
</dbReference>
<name>A0A0F9FT85_9ZZZZ</name>
<sequence>MMGLDIGSSSVKCVLLEAGENGYSLVSASIADIDRGNPHSSDQTSNVIEAIERCVKDTDARIKFVACAICGPEVAVRRFYFPKLDEKDLAIEIIYEAEQVCPFEEGQFIVDHEVMDIGINDQEDEDDSEGETNGILVAATRNLVLARNQLVRKASLNCVLLDVNSLALLNCFMECEKPESGVTFGVLDIGSAFMNLVISSDKALPYVRDIPNASNGVIEHIAKQTDLTLMEVAEILRNRNTLSDDMMEALKNASSVLAADVQDSLRYYMSQDGSAVDRLYICGGFAQTRGFVELLGKELPCETVKYNMLNIDMLKGQGIPLKSSPGTAFLLALIIAIPVLAAMAITAEYLNGRIKLKTLKNEWSEIENNISQLSAGVKFQASDLGKINNINACFVEVHEVLQYHIQWTPVFVTLIENLPNKLFLEKLTVDTYPQLTEVPKRNDPLEFVSIDVPESVLTDFVNSFLSVSSASLMGWRFGLGFRDGASMIVFYYSRFGKARTADMMRMVASMKGETFKVLREQGKIPTLSPIDVMSAEEFYRTVEGKHLKGLP</sequence>